<reference evidence="1 2" key="1">
    <citation type="journal article" date="2014" name="BMC Genomics">
        <title>Comparison of environmental and isolate Sulfobacillus genomes reveals diverse carbon, sulfur, nitrogen, and hydrogen metabolisms.</title>
        <authorList>
            <person name="Justice N.B."/>
            <person name="Norman A."/>
            <person name="Brown C.T."/>
            <person name="Singh A."/>
            <person name="Thomas B.C."/>
            <person name="Banfield J.F."/>
        </authorList>
    </citation>
    <scope>NUCLEOTIDE SEQUENCE [LARGE SCALE GENOMIC DNA]</scope>
    <source>
        <strain evidence="1">AMDSBA3</strain>
    </source>
</reference>
<proteinExistence type="predicted"/>
<name>A0A2T2WIE1_9FIRM</name>
<protein>
    <submittedName>
        <fullName evidence="1">Uncharacterized protein</fullName>
    </submittedName>
</protein>
<dbReference type="AlphaFoldDB" id="A0A2T2WIE1"/>
<evidence type="ECO:0000313" key="1">
    <source>
        <dbReference type="EMBL" id="PSR22003.1"/>
    </source>
</evidence>
<accession>A0A2T2WIE1</accession>
<dbReference type="Proteomes" id="UP000241848">
    <property type="component" value="Unassembled WGS sequence"/>
</dbReference>
<organism evidence="1 2">
    <name type="scientific">Sulfobacillus acidophilus</name>
    <dbReference type="NCBI Taxonomy" id="53633"/>
    <lineage>
        <taxon>Bacteria</taxon>
        <taxon>Bacillati</taxon>
        <taxon>Bacillota</taxon>
        <taxon>Clostridia</taxon>
        <taxon>Eubacteriales</taxon>
        <taxon>Clostridiales Family XVII. Incertae Sedis</taxon>
        <taxon>Sulfobacillus</taxon>
    </lineage>
</organism>
<gene>
    <name evidence="1" type="ORF">C7B45_08355</name>
</gene>
<evidence type="ECO:0000313" key="2">
    <source>
        <dbReference type="Proteomes" id="UP000241848"/>
    </source>
</evidence>
<dbReference type="EMBL" id="PXYV01000023">
    <property type="protein sequence ID" value="PSR22003.1"/>
    <property type="molecule type" value="Genomic_DNA"/>
</dbReference>
<feature type="non-terminal residue" evidence="1">
    <location>
        <position position="1"/>
    </location>
</feature>
<comment type="caution">
    <text evidence="1">The sequence shown here is derived from an EMBL/GenBank/DDBJ whole genome shotgun (WGS) entry which is preliminary data.</text>
</comment>
<sequence>YGNLQGIEPFGYAPYIPMPEGRGFTANVGKLPPFAEIKQTLDNGTGCAQCSCETKFEMV</sequence>